<feature type="chain" id="PRO_5041308404" description="Secreted protein" evidence="1">
    <location>
        <begin position="22"/>
        <end position="66"/>
    </location>
</feature>
<gene>
    <name evidence="2" type="ORF">GBAR_LOCUS18256</name>
</gene>
<accession>A0AA35WXE4</accession>
<evidence type="ECO:0000256" key="1">
    <source>
        <dbReference type="SAM" id="SignalP"/>
    </source>
</evidence>
<evidence type="ECO:0008006" key="4">
    <source>
        <dbReference type="Google" id="ProtNLM"/>
    </source>
</evidence>
<protein>
    <recommendedName>
        <fullName evidence="4">Secreted protein</fullName>
    </recommendedName>
</protein>
<reference evidence="2" key="1">
    <citation type="submission" date="2023-03" db="EMBL/GenBank/DDBJ databases">
        <authorList>
            <person name="Steffen K."/>
            <person name="Cardenas P."/>
        </authorList>
    </citation>
    <scope>NUCLEOTIDE SEQUENCE</scope>
</reference>
<keyword evidence="1" id="KW-0732">Signal</keyword>
<sequence>MSTLLYVQFLMHCILSKGVKTHHCYHQVTNVGSKFGRRRAASPLDGYWTVVAVLRSLHIAICIQGT</sequence>
<feature type="signal peptide" evidence="1">
    <location>
        <begin position="1"/>
        <end position="21"/>
    </location>
</feature>
<dbReference type="EMBL" id="CASHTH010002592">
    <property type="protein sequence ID" value="CAI8032276.1"/>
    <property type="molecule type" value="Genomic_DNA"/>
</dbReference>
<keyword evidence="3" id="KW-1185">Reference proteome</keyword>
<proteinExistence type="predicted"/>
<dbReference type="Proteomes" id="UP001174909">
    <property type="component" value="Unassembled WGS sequence"/>
</dbReference>
<organism evidence="2 3">
    <name type="scientific">Geodia barretti</name>
    <name type="common">Barrett's horny sponge</name>
    <dbReference type="NCBI Taxonomy" id="519541"/>
    <lineage>
        <taxon>Eukaryota</taxon>
        <taxon>Metazoa</taxon>
        <taxon>Porifera</taxon>
        <taxon>Demospongiae</taxon>
        <taxon>Heteroscleromorpha</taxon>
        <taxon>Tetractinellida</taxon>
        <taxon>Astrophorina</taxon>
        <taxon>Geodiidae</taxon>
        <taxon>Geodia</taxon>
    </lineage>
</organism>
<evidence type="ECO:0000313" key="2">
    <source>
        <dbReference type="EMBL" id="CAI8032276.1"/>
    </source>
</evidence>
<comment type="caution">
    <text evidence="2">The sequence shown here is derived from an EMBL/GenBank/DDBJ whole genome shotgun (WGS) entry which is preliminary data.</text>
</comment>
<dbReference type="AlphaFoldDB" id="A0AA35WXE4"/>
<evidence type="ECO:0000313" key="3">
    <source>
        <dbReference type="Proteomes" id="UP001174909"/>
    </source>
</evidence>
<name>A0AA35WXE4_GEOBA</name>